<reference evidence="1 2" key="1">
    <citation type="submission" date="2024-08" db="EMBL/GenBank/DDBJ databases">
        <authorList>
            <person name="Will J Nash"/>
            <person name="Angela Man"/>
            <person name="Seanna McTaggart"/>
            <person name="Kendall Baker"/>
            <person name="Tom Barker"/>
            <person name="Leah Catchpole"/>
            <person name="Alex Durrant"/>
            <person name="Karim Gharbi"/>
            <person name="Naomi Irish"/>
            <person name="Gemy Kaithakottil"/>
            <person name="Debby Ku"/>
            <person name="Aaliyah Providence"/>
            <person name="Felix Shaw"/>
            <person name="David Swarbreck"/>
            <person name="Chris Watkins"/>
            <person name="Ann M. McCartney"/>
            <person name="Giulio Formenti"/>
            <person name="Alice Mouton"/>
            <person name="Noel Vella"/>
            <person name="Bjorn M von Reumont"/>
            <person name="Adriana Vella"/>
            <person name="Wilfried Haerty"/>
        </authorList>
    </citation>
    <scope>NUCLEOTIDE SEQUENCE [LARGE SCALE GENOMIC DNA]</scope>
</reference>
<protein>
    <submittedName>
        <fullName evidence="1">Uncharacterized protein</fullName>
    </submittedName>
</protein>
<dbReference type="Proteomes" id="UP001642520">
    <property type="component" value="Unassembled WGS sequence"/>
</dbReference>
<comment type="caution">
    <text evidence="1">The sequence shown here is derived from an EMBL/GenBank/DDBJ whole genome shotgun (WGS) entry which is preliminary data.</text>
</comment>
<evidence type="ECO:0000313" key="1">
    <source>
        <dbReference type="EMBL" id="CAL7936628.1"/>
    </source>
</evidence>
<organism evidence="1 2">
    <name type="scientific">Xylocopa violacea</name>
    <name type="common">Violet carpenter bee</name>
    <name type="synonym">Apis violacea</name>
    <dbReference type="NCBI Taxonomy" id="135666"/>
    <lineage>
        <taxon>Eukaryota</taxon>
        <taxon>Metazoa</taxon>
        <taxon>Ecdysozoa</taxon>
        <taxon>Arthropoda</taxon>
        <taxon>Hexapoda</taxon>
        <taxon>Insecta</taxon>
        <taxon>Pterygota</taxon>
        <taxon>Neoptera</taxon>
        <taxon>Endopterygota</taxon>
        <taxon>Hymenoptera</taxon>
        <taxon>Apocrita</taxon>
        <taxon>Aculeata</taxon>
        <taxon>Apoidea</taxon>
        <taxon>Anthophila</taxon>
        <taxon>Apidae</taxon>
        <taxon>Xylocopa</taxon>
        <taxon>Xylocopa</taxon>
    </lineage>
</organism>
<keyword evidence="2" id="KW-1185">Reference proteome</keyword>
<accession>A0ABP1N6M0</accession>
<dbReference type="EMBL" id="CAXAJV020001287">
    <property type="protein sequence ID" value="CAL7936628.1"/>
    <property type="molecule type" value="Genomic_DNA"/>
</dbReference>
<sequence>MHENIYYKQIAWHDESRNAPVLTLDAYIQKYERKFGKILSLKVLSRKQLKLLKLVRELIEAIEKEEIDKEQAFELLKTSNEAIRKTISAFQDSMKLCKESMRTEFAKVDCLSTNRLLSINFT</sequence>
<name>A0ABP1N6M0_XYLVO</name>
<evidence type="ECO:0000313" key="2">
    <source>
        <dbReference type="Proteomes" id="UP001642520"/>
    </source>
</evidence>
<proteinExistence type="predicted"/>
<gene>
    <name evidence="1" type="ORF">XYLVIOL_LOCUS2268</name>
</gene>